<evidence type="ECO:0000256" key="1">
    <source>
        <dbReference type="SAM" id="Phobius"/>
    </source>
</evidence>
<sequence length="211" mass="22644">MRPSLLHRPTTRVLGAVVVGCVAAGVAALLGFRWYAGLVGWDALALTYLVWTWVVIWPCDAERTAAHAVYEEPGRRTVVALILGGALASLAGVGMLLAETWPDRFGLVVPAIGIVTVVLSWFVVHTLYTMAYARVYFQEEPCGGINFNTEIPPRYSDFAYVAFAVGVSFAIADTNLTTSRMRATALGHGLLSFLFGAVIVASVVNLIAVVL</sequence>
<evidence type="ECO:0000313" key="3">
    <source>
        <dbReference type="Proteomes" id="UP000006072"/>
    </source>
</evidence>
<dbReference type="PATRIC" id="fig|1194972.3.peg.1487"/>
<dbReference type="EMBL" id="ALQA01000011">
    <property type="protein sequence ID" value="EJZ11008.1"/>
    <property type="molecule type" value="Genomic_DNA"/>
</dbReference>
<dbReference type="RefSeq" id="WP_003929705.1">
    <property type="nucleotide sequence ID" value="NZ_JH814687.1"/>
</dbReference>
<dbReference type="eggNOG" id="COG4291">
    <property type="taxonomic scope" value="Bacteria"/>
</dbReference>
<keyword evidence="1" id="KW-0472">Membrane</keyword>
<feature type="transmembrane region" description="Helical" evidence="1">
    <location>
        <begin position="39"/>
        <end position="58"/>
    </location>
</feature>
<keyword evidence="3" id="KW-1185">Reference proteome</keyword>
<dbReference type="Proteomes" id="UP000006072">
    <property type="component" value="Unassembled WGS sequence"/>
</dbReference>
<organism evidence="2 3">
    <name type="scientific">Mycolicibacterium vaccae ATCC 25954</name>
    <dbReference type="NCBI Taxonomy" id="1194972"/>
    <lineage>
        <taxon>Bacteria</taxon>
        <taxon>Bacillati</taxon>
        <taxon>Actinomycetota</taxon>
        <taxon>Actinomycetes</taxon>
        <taxon>Mycobacteriales</taxon>
        <taxon>Mycobacteriaceae</taxon>
        <taxon>Mycolicibacterium</taxon>
    </lineage>
</organism>
<protein>
    <recommendedName>
        <fullName evidence="4">DUF1345 domain-containing protein</fullName>
    </recommendedName>
</protein>
<reference evidence="2 3" key="1">
    <citation type="journal article" date="2012" name="J. Bacteriol.">
        <title>Complete Genome Sequence of Mycobacterium vaccae Type Strain ATCC 25954.</title>
        <authorList>
            <person name="Ho Y.S."/>
            <person name="Adroub S.A."/>
            <person name="Abadi M."/>
            <person name="Al Alwan B."/>
            <person name="Alkhateeb R."/>
            <person name="Gao G."/>
            <person name="Ragab A."/>
            <person name="Ali S."/>
            <person name="van Soolingen D."/>
            <person name="Bitter W."/>
            <person name="Pain A."/>
            <person name="Abdallah A.M."/>
        </authorList>
    </citation>
    <scope>NUCLEOTIDE SEQUENCE [LARGE SCALE GENOMIC DNA]</scope>
    <source>
        <strain evidence="2 3">ATCC 25954</strain>
    </source>
</reference>
<feature type="transmembrane region" description="Helical" evidence="1">
    <location>
        <begin position="78"/>
        <end position="98"/>
    </location>
</feature>
<dbReference type="Pfam" id="PF07077">
    <property type="entry name" value="DUF1345"/>
    <property type="match status" value="1"/>
</dbReference>
<accession>K0V872</accession>
<dbReference type="InterPro" id="IPR009781">
    <property type="entry name" value="DUF1345"/>
</dbReference>
<feature type="transmembrane region" description="Helical" evidence="1">
    <location>
        <begin position="105"/>
        <end position="124"/>
    </location>
</feature>
<dbReference type="HOGENOM" id="CLU_098677_0_0_11"/>
<feature type="transmembrane region" description="Helical" evidence="1">
    <location>
        <begin position="12"/>
        <end position="32"/>
    </location>
</feature>
<dbReference type="AlphaFoldDB" id="K0V872"/>
<comment type="caution">
    <text evidence="2">The sequence shown here is derived from an EMBL/GenBank/DDBJ whole genome shotgun (WGS) entry which is preliminary data.</text>
</comment>
<proteinExistence type="predicted"/>
<keyword evidence="1" id="KW-1133">Transmembrane helix</keyword>
<feature type="transmembrane region" description="Helical" evidence="1">
    <location>
        <begin position="190"/>
        <end position="210"/>
    </location>
</feature>
<evidence type="ECO:0000313" key="2">
    <source>
        <dbReference type="EMBL" id="EJZ11008.1"/>
    </source>
</evidence>
<name>K0V872_MYCVA</name>
<evidence type="ECO:0008006" key="4">
    <source>
        <dbReference type="Google" id="ProtNLM"/>
    </source>
</evidence>
<gene>
    <name evidence="2" type="ORF">MVAC_07396</name>
</gene>
<keyword evidence="1" id="KW-0812">Transmembrane</keyword>